<organism evidence="3 4">
    <name type="scientific">Adineta steineri</name>
    <dbReference type="NCBI Taxonomy" id="433720"/>
    <lineage>
        <taxon>Eukaryota</taxon>
        <taxon>Metazoa</taxon>
        <taxon>Spiralia</taxon>
        <taxon>Gnathifera</taxon>
        <taxon>Rotifera</taxon>
        <taxon>Eurotatoria</taxon>
        <taxon>Bdelloidea</taxon>
        <taxon>Adinetida</taxon>
        <taxon>Adinetidae</taxon>
        <taxon>Adineta</taxon>
    </lineage>
</organism>
<sequence>MSDKKEPQIALDDLTKMCGDTDNGQTYWFHATSWDNAQNITKEGPKIGHKPSDYSSNGAFYFNPCYYDCYDWFITRNSVFKGYHAMLIYKFNPEELSKKGETPDKNQWKKNVKELKESSSKKNVKNRKATSSKNNRDWSLVPQDANPDNFSKNHQIKARTTSQGKLAMQLVIHTESMCKKTHSHLVACVFFQTVSSN</sequence>
<dbReference type="Proteomes" id="UP000663860">
    <property type="component" value="Unassembled WGS sequence"/>
</dbReference>
<name>A0A819T316_9BILA</name>
<evidence type="ECO:0000313" key="2">
    <source>
        <dbReference type="EMBL" id="CAF0979878.1"/>
    </source>
</evidence>
<gene>
    <name evidence="2" type="ORF">IZO911_LOCUS16513</name>
    <name evidence="3" type="ORF">KXQ929_LOCUS32742</name>
</gene>
<feature type="compositionally biased region" description="Basic and acidic residues" evidence="1">
    <location>
        <begin position="98"/>
        <end position="120"/>
    </location>
</feature>
<evidence type="ECO:0000313" key="3">
    <source>
        <dbReference type="EMBL" id="CAF4071025.1"/>
    </source>
</evidence>
<accession>A0A819T316</accession>
<feature type="region of interest" description="Disordered" evidence="1">
    <location>
        <begin position="98"/>
        <end position="151"/>
    </location>
</feature>
<dbReference type="EMBL" id="CAJOBB010004035">
    <property type="protein sequence ID" value="CAF4071025.1"/>
    <property type="molecule type" value="Genomic_DNA"/>
</dbReference>
<evidence type="ECO:0000313" key="4">
    <source>
        <dbReference type="Proteomes" id="UP000663868"/>
    </source>
</evidence>
<proteinExistence type="predicted"/>
<dbReference type="Proteomes" id="UP000663868">
    <property type="component" value="Unassembled WGS sequence"/>
</dbReference>
<evidence type="ECO:0000256" key="1">
    <source>
        <dbReference type="SAM" id="MobiDB-lite"/>
    </source>
</evidence>
<dbReference type="EMBL" id="CAJNOE010000148">
    <property type="protein sequence ID" value="CAF0979878.1"/>
    <property type="molecule type" value="Genomic_DNA"/>
</dbReference>
<dbReference type="AlphaFoldDB" id="A0A819T316"/>
<protein>
    <submittedName>
        <fullName evidence="3">Uncharacterized protein</fullName>
    </submittedName>
</protein>
<reference evidence="3" key="1">
    <citation type="submission" date="2021-02" db="EMBL/GenBank/DDBJ databases">
        <authorList>
            <person name="Nowell W R."/>
        </authorList>
    </citation>
    <scope>NUCLEOTIDE SEQUENCE</scope>
</reference>
<comment type="caution">
    <text evidence="3">The sequence shown here is derived from an EMBL/GenBank/DDBJ whole genome shotgun (WGS) entry which is preliminary data.</text>
</comment>